<accession>I7Z788</accession>
<evidence type="ECO:0000313" key="3">
    <source>
        <dbReference type="Proteomes" id="UP000003704"/>
    </source>
</evidence>
<reference evidence="2 3" key="1">
    <citation type="journal article" date="2012" name="J. Bacteriol.">
        <title>Genome Sequence of n-Alkane-Degrading Hydrocarboniphaga effusa Strain AP103T (ATCC BAA-332T).</title>
        <authorList>
            <person name="Chang H.K."/>
            <person name="Zylstra G.J."/>
            <person name="Chae J.C."/>
        </authorList>
    </citation>
    <scope>NUCLEOTIDE SEQUENCE [LARGE SCALE GENOMIC DNA]</scope>
    <source>
        <strain evidence="2 3">AP103</strain>
    </source>
</reference>
<feature type="domain" description="PPM-type phosphatase" evidence="1">
    <location>
        <begin position="143"/>
        <end position="330"/>
    </location>
</feature>
<dbReference type="InterPro" id="IPR036890">
    <property type="entry name" value="HATPase_C_sf"/>
</dbReference>
<dbReference type="SMART" id="SM00331">
    <property type="entry name" value="PP2C_SIG"/>
    <property type="match status" value="1"/>
</dbReference>
<name>I7Z788_9GAMM</name>
<dbReference type="CDD" id="cd16934">
    <property type="entry name" value="HATPase_RsbT-like"/>
    <property type="match status" value="1"/>
</dbReference>
<gene>
    <name evidence="2" type="ORF">WQQ_40940</name>
</gene>
<dbReference type="AlphaFoldDB" id="I7Z788"/>
<dbReference type="Pfam" id="PF13581">
    <property type="entry name" value="HATPase_c_2"/>
    <property type="match status" value="1"/>
</dbReference>
<dbReference type="Gene3D" id="3.30.565.10">
    <property type="entry name" value="Histidine kinase-like ATPase, C-terminal domain"/>
    <property type="match status" value="1"/>
</dbReference>
<comment type="caution">
    <text evidence="2">The sequence shown here is derived from an EMBL/GenBank/DDBJ whole genome shotgun (WGS) entry which is preliminary data.</text>
</comment>
<dbReference type="PANTHER" id="PTHR35801">
    <property type="entry name" value="PHOSPHOSERINE PHOSPHATASE RSBX"/>
    <property type="match status" value="1"/>
</dbReference>
<sequence length="333" mass="34741">MTLQRRMAITDASAIGAARRMATQIAIEAGADETHAGRVAIVASELATNLVRHANGGELLVQVLDQAAPVVELVALDSGPGMGDTSLCLSDGYSTHGTSGNGLGAVRRLSAFFDVYSQLGKGTVVVARLAVSARKTLVPASLFELGAVNVALHGEPVCGDGWMLVESEDNIALMVVDGLGHGLLAHEVALAAKAAFNATPWPPVASLQRANEQLSSTRGGAMACALLDRTRGLLSYAGVGNISGTLVGERNQGLVSHNGTVGAQMKRVQGFDYAWKPNCLLVMHSDGVSARWKLGDYPGLAARHPAIIAAVLFRDFARERDDATIVVLKQADA</sequence>
<dbReference type="Pfam" id="PF07228">
    <property type="entry name" value="SpoIIE"/>
    <property type="match status" value="1"/>
</dbReference>
<protein>
    <recommendedName>
        <fullName evidence="1">PPM-type phosphatase domain-containing protein</fullName>
    </recommendedName>
</protein>
<organism evidence="2 3">
    <name type="scientific">Hydrocarboniphaga effusa AP103</name>
    <dbReference type="NCBI Taxonomy" id="1172194"/>
    <lineage>
        <taxon>Bacteria</taxon>
        <taxon>Pseudomonadati</taxon>
        <taxon>Pseudomonadota</taxon>
        <taxon>Gammaproteobacteria</taxon>
        <taxon>Nevskiales</taxon>
        <taxon>Nevskiaceae</taxon>
        <taxon>Hydrocarboniphaga</taxon>
    </lineage>
</organism>
<dbReference type="SUPFAM" id="SSF81606">
    <property type="entry name" value="PP2C-like"/>
    <property type="match status" value="1"/>
</dbReference>
<dbReference type="Gene3D" id="3.60.40.10">
    <property type="entry name" value="PPM-type phosphatase domain"/>
    <property type="match status" value="1"/>
</dbReference>
<keyword evidence="3" id="KW-1185">Reference proteome</keyword>
<dbReference type="InterPro" id="IPR036457">
    <property type="entry name" value="PPM-type-like_dom_sf"/>
</dbReference>
<proteinExistence type="predicted"/>
<dbReference type="SUPFAM" id="SSF55874">
    <property type="entry name" value="ATPase domain of HSP90 chaperone/DNA topoisomerase II/histidine kinase"/>
    <property type="match status" value="1"/>
</dbReference>
<dbReference type="STRING" id="1172194.WQQ_40940"/>
<dbReference type="OrthoDB" id="479131at2"/>
<dbReference type="InterPro" id="IPR001932">
    <property type="entry name" value="PPM-type_phosphatase-like_dom"/>
</dbReference>
<dbReference type="InterPro" id="IPR039248">
    <property type="entry name" value="Ptase_RsbX"/>
</dbReference>
<dbReference type="InterPro" id="IPR003594">
    <property type="entry name" value="HATPase_dom"/>
</dbReference>
<dbReference type="PATRIC" id="fig|1172194.4.peg.3978"/>
<evidence type="ECO:0000313" key="2">
    <source>
        <dbReference type="EMBL" id="EIT67659.1"/>
    </source>
</evidence>
<dbReference type="Proteomes" id="UP000003704">
    <property type="component" value="Unassembled WGS sequence"/>
</dbReference>
<evidence type="ECO:0000259" key="1">
    <source>
        <dbReference type="SMART" id="SM00331"/>
    </source>
</evidence>
<dbReference type="PANTHER" id="PTHR35801:SF1">
    <property type="entry name" value="PHOSPHOSERINE PHOSPHATASE RSBX"/>
    <property type="match status" value="1"/>
</dbReference>
<dbReference type="EMBL" id="AKGD01000004">
    <property type="protein sequence ID" value="EIT67659.1"/>
    <property type="molecule type" value="Genomic_DNA"/>
</dbReference>